<reference evidence="2" key="1">
    <citation type="submission" date="2022-10" db="EMBL/GenBank/DDBJ databases">
        <title>Tapping the CABI collections for fungal endophytes: first genome assemblies for Collariella, Neodidymelliopsis, Ascochyta clinopodiicola, Didymella pomorum, Didymosphaeria variabile, Neocosmospora piperis and Neocucurbitaria cava.</title>
        <authorList>
            <person name="Hill R."/>
        </authorList>
    </citation>
    <scope>NUCLEOTIDE SEQUENCE</scope>
    <source>
        <strain evidence="2">IMI 356814</strain>
    </source>
</reference>
<sequence length="222" mass="23878">MDARVLDATGHHDVYELSVPVSKSPLVRTWLMRAAEGDGEAETVEDADVNEPNDMTSDDSALGDREVLLSVGGTTDADDGVLDCCVNEELAAVEADEDGIGLEDDNPMVDKSLEEPTVEAPLAADIVLEDADTLNVEEGLGLDDAEPLDERSYDEGELSPSMEDDVVAEEELGMAADGELNELATEEDMRRAVENLADVDCEELDDDRIEVNWLALQSPNPG</sequence>
<evidence type="ECO:0000256" key="1">
    <source>
        <dbReference type="SAM" id="MobiDB-lite"/>
    </source>
</evidence>
<feature type="compositionally biased region" description="Acidic residues" evidence="1">
    <location>
        <begin position="37"/>
        <end position="51"/>
    </location>
</feature>
<feature type="region of interest" description="Disordered" evidence="1">
    <location>
        <begin position="37"/>
        <end position="60"/>
    </location>
</feature>
<feature type="region of interest" description="Disordered" evidence="1">
    <location>
        <begin position="139"/>
        <end position="162"/>
    </location>
</feature>
<evidence type="ECO:0000313" key="2">
    <source>
        <dbReference type="EMBL" id="KAJ4370792.1"/>
    </source>
</evidence>
<dbReference type="AlphaFoldDB" id="A0A9W8Y8W4"/>
<dbReference type="Proteomes" id="UP001140560">
    <property type="component" value="Unassembled WGS sequence"/>
</dbReference>
<gene>
    <name evidence="2" type="ORF">N0V83_005314</name>
</gene>
<keyword evidence="3" id="KW-1185">Reference proteome</keyword>
<dbReference type="EMBL" id="JAPEUY010000008">
    <property type="protein sequence ID" value="KAJ4370792.1"/>
    <property type="molecule type" value="Genomic_DNA"/>
</dbReference>
<organism evidence="2 3">
    <name type="scientific">Neocucurbitaria cava</name>
    <dbReference type="NCBI Taxonomy" id="798079"/>
    <lineage>
        <taxon>Eukaryota</taxon>
        <taxon>Fungi</taxon>
        <taxon>Dikarya</taxon>
        <taxon>Ascomycota</taxon>
        <taxon>Pezizomycotina</taxon>
        <taxon>Dothideomycetes</taxon>
        <taxon>Pleosporomycetidae</taxon>
        <taxon>Pleosporales</taxon>
        <taxon>Pleosporineae</taxon>
        <taxon>Cucurbitariaceae</taxon>
        <taxon>Neocucurbitaria</taxon>
    </lineage>
</organism>
<comment type="caution">
    <text evidence="2">The sequence shown here is derived from an EMBL/GenBank/DDBJ whole genome shotgun (WGS) entry which is preliminary data.</text>
</comment>
<protein>
    <submittedName>
        <fullName evidence="2">Uncharacterized protein</fullName>
    </submittedName>
</protein>
<evidence type="ECO:0000313" key="3">
    <source>
        <dbReference type="Proteomes" id="UP001140560"/>
    </source>
</evidence>
<accession>A0A9W8Y8W4</accession>
<name>A0A9W8Y8W4_9PLEO</name>
<proteinExistence type="predicted"/>